<dbReference type="InterPro" id="IPR035929">
    <property type="entry name" value="CoaB-like_sf"/>
</dbReference>
<feature type="binding site" evidence="3">
    <location>
        <position position="335"/>
    </location>
    <ligand>
        <name>CTP</name>
        <dbReference type="ChEBI" id="CHEBI:37563"/>
    </ligand>
</feature>
<evidence type="ECO:0000256" key="3">
    <source>
        <dbReference type="HAMAP-Rule" id="MF_02225"/>
    </source>
</evidence>
<comment type="pathway">
    <text evidence="3 4">Cofactor biosynthesis; coenzyme A biosynthesis; CoA from (R)-pantothenate: step 2/5.</text>
</comment>
<dbReference type="PANTHER" id="PTHR14359">
    <property type="entry name" value="HOMO-OLIGOMERIC FLAVIN CONTAINING CYS DECARBOXYLASE FAMILY"/>
    <property type="match status" value="1"/>
</dbReference>
<evidence type="ECO:0000256" key="1">
    <source>
        <dbReference type="ARBA" id="ARBA00022793"/>
    </source>
</evidence>
<dbReference type="EC" id="6.3.2.5" evidence="3"/>
<dbReference type="EMBL" id="JAFBCV010000002">
    <property type="protein sequence ID" value="MBM7837591.1"/>
    <property type="molecule type" value="Genomic_DNA"/>
</dbReference>
<feature type="active site" description="Proton donor" evidence="3">
    <location>
        <position position="156"/>
    </location>
</feature>
<feature type="domain" description="DNA/pantothenate metabolism flavoprotein C-terminal" evidence="6">
    <location>
        <begin position="184"/>
        <end position="392"/>
    </location>
</feature>
<dbReference type="NCBIfam" id="TIGR00521">
    <property type="entry name" value="coaBC_dfp"/>
    <property type="match status" value="1"/>
</dbReference>
<keyword evidence="3" id="KW-0511">Multifunctional enzyme</keyword>
<proteinExistence type="inferred from homology"/>
<gene>
    <name evidence="3" type="primary">coaBC</name>
    <name evidence="7" type="ORF">JOC54_000822</name>
</gene>
<comment type="function">
    <text evidence="3">Catalyzes two sequential steps in the biosynthesis of coenzyme A. In the first step cysteine is conjugated to 4'-phosphopantothenate to form 4-phosphopantothenoylcysteine. In the second step the latter compound is decarboxylated to form 4'-phosphopantotheine.</text>
</comment>
<organism evidence="7 8">
    <name type="scientific">Shouchella xiaoxiensis</name>
    <dbReference type="NCBI Taxonomy" id="766895"/>
    <lineage>
        <taxon>Bacteria</taxon>
        <taxon>Bacillati</taxon>
        <taxon>Bacillota</taxon>
        <taxon>Bacilli</taxon>
        <taxon>Bacillales</taxon>
        <taxon>Bacillaceae</taxon>
        <taxon>Shouchella</taxon>
    </lineage>
</organism>
<keyword evidence="3" id="KW-0460">Magnesium</keyword>
<comment type="caution">
    <text evidence="3">Lacks conserved residue(s) required for the propagation of feature annotation.</text>
</comment>
<keyword evidence="3" id="KW-0479">Metal-binding</keyword>
<comment type="similarity">
    <text evidence="3 4">In the C-terminal section; belongs to the PPC synthetase family.</text>
</comment>
<dbReference type="InterPro" id="IPR007085">
    <property type="entry name" value="DNA/pantothenate-metab_flavo_C"/>
</dbReference>
<dbReference type="Gene3D" id="3.40.50.10300">
    <property type="entry name" value="CoaB-like"/>
    <property type="match status" value="1"/>
</dbReference>
<dbReference type="Proteomes" id="UP001179280">
    <property type="component" value="Unassembled WGS sequence"/>
</dbReference>
<dbReference type="SUPFAM" id="SSF52507">
    <property type="entry name" value="Homo-oligomeric flavin-containing Cys decarboxylases, HFCD"/>
    <property type="match status" value="1"/>
</dbReference>
<dbReference type="Pfam" id="PF02441">
    <property type="entry name" value="Flavoprotein"/>
    <property type="match status" value="1"/>
</dbReference>
<dbReference type="HAMAP" id="MF_02225">
    <property type="entry name" value="CoaBC"/>
    <property type="match status" value="1"/>
</dbReference>
<dbReference type="PANTHER" id="PTHR14359:SF6">
    <property type="entry name" value="PHOSPHOPANTOTHENOYLCYSTEINE DECARBOXYLASE"/>
    <property type="match status" value="1"/>
</dbReference>
<dbReference type="InterPro" id="IPR003382">
    <property type="entry name" value="Flavoprotein"/>
</dbReference>
<dbReference type="SUPFAM" id="SSF102645">
    <property type="entry name" value="CoaB-like"/>
    <property type="match status" value="1"/>
</dbReference>
<feature type="binding site" evidence="3">
    <location>
        <position position="287"/>
    </location>
    <ligand>
        <name>CTP</name>
        <dbReference type="ChEBI" id="CHEBI:37563"/>
    </ligand>
</feature>
<feature type="region of interest" description="Phosphopantothenoylcysteine decarboxylase" evidence="3">
    <location>
        <begin position="1"/>
        <end position="188"/>
    </location>
</feature>
<reference evidence="7" key="1">
    <citation type="submission" date="2021-01" db="EMBL/GenBank/DDBJ databases">
        <title>Genomic Encyclopedia of Type Strains, Phase IV (KMG-IV): sequencing the most valuable type-strain genomes for metagenomic binning, comparative biology and taxonomic classification.</title>
        <authorList>
            <person name="Goeker M."/>
        </authorList>
    </citation>
    <scope>NUCLEOTIDE SEQUENCE</scope>
    <source>
        <strain evidence="7">DSM 21943</strain>
    </source>
</reference>
<evidence type="ECO:0000259" key="6">
    <source>
        <dbReference type="Pfam" id="PF04127"/>
    </source>
</evidence>
<keyword evidence="8" id="KW-1185">Reference proteome</keyword>
<feature type="region of interest" description="Phosphopantothenate--cysteine ligase" evidence="3">
    <location>
        <begin position="189"/>
        <end position="401"/>
    </location>
</feature>
<evidence type="ECO:0000313" key="8">
    <source>
        <dbReference type="Proteomes" id="UP001179280"/>
    </source>
</evidence>
<comment type="catalytic activity">
    <reaction evidence="3 4">
        <text>N-[(R)-4-phosphopantothenoyl]-L-cysteine + H(+) = (R)-4'-phosphopantetheine + CO2</text>
        <dbReference type="Rhea" id="RHEA:16793"/>
        <dbReference type="ChEBI" id="CHEBI:15378"/>
        <dbReference type="ChEBI" id="CHEBI:16526"/>
        <dbReference type="ChEBI" id="CHEBI:59458"/>
        <dbReference type="ChEBI" id="CHEBI:61723"/>
        <dbReference type="EC" id="4.1.1.36"/>
    </reaction>
</comment>
<keyword evidence="2 3" id="KW-0456">Lyase</keyword>
<protein>
    <recommendedName>
        <fullName evidence="3">Coenzyme A biosynthesis bifunctional protein CoaBC</fullName>
    </recommendedName>
    <alternativeName>
        <fullName evidence="3">DNA/pantothenate metabolism flavoprotein</fullName>
    </alternativeName>
    <alternativeName>
        <fullName evidence="3">Phosphopantothenoylcysteine synthetase/decarboxylase</fullName>
        <shortName evidence="3">PPCS-PPCDC</shortName>
    </alternativeName>
    <domain>
        <recommendedName>
            <fullName evidence="3">Phosphopantothenoylcysteine decarboxylase</fullName>
            <shortName evidence="3">PPC decarboxylase</shortName>
            <shortName evidence="3">PPC-DC</shortName>
            <ecNumber evidence="3">4.1.1.36</ecNumber>
        </recommendedName>
        <alternativeName>
            <fullName evidence="3">CoaC</fullName>
        </alternativeName>
    </domain>
    <domain>
        <recommendedName>
            <fullName evidence="3">Phosphopantothenate--cysteine ligase</fullName>
            <ecNumber evidence="3">6.3.2.5</ecNumber>
        </recommendedName>
        <alternativeName>
            <fullName evidence="3">CoaB</fullName>
        </alternativeName>
        <alternativeName>
            <fullName evidence="3">Phosphopantothenoylcysteine synthetase</fullName>
            <shortName evidence="3">PPC synthetase</shortName>
            <shortName evidence="3">PPC-S</shortName>
        </alternativeName>
    </domain>
</protein>
<keyword evidence="3 4" id="KW-0285">Flavoprotein</keyword>
<sequence>MKNKTIVVGVSGGIAAFKSAALVSKLTQAGANVHVVMTESAQKFVTATTFQALSRNHVHTDTFHEPDSSKIAHIDIADQADLILVAPASANTIAKLANGIADNMLTTLILATKAPIVLAPAMNVNMFDHPAVQTNIATLKTYGYQFIEPGAGYLACGWIGKGRMAEPEDLVELVELFFVKPTTLAGKRILVTAGPTREALDPVRYFSNYSSGKMGYAIAEEAKKRGALVTLVTGPTALNPPKGVEVIPIQSAEELYEAVTTRFDRVDAVIKSAAVADYQPEEVLSQKRKKQASKWSVPLKRTKDTLKELGKRKNKQLLVGFAAESEQLEHYAKDKLTRKNLDLIVANNITEVGAGFDLDTNVVSIYTKDGQEKQYPQQSKKEVAAHILDELEAYAQRRDKQ</sequence>
<comment type="similarity">
    <text evidence="3 4">In the N-terminal section; belongs to the HFCD (homo-oligomeric flavin containing Cys decarboxylase) superfamily.</text>
</comment>
<comment type="function">
    <text evidence="4">Catalyzes two steps in the biosynthesis of coenzyme A. In the first step cysteine is conjugated to 4'-phosphopantothenate to form 4-phosphopantothenoylcysteine, in the latter compound is decarboxylated to form 4'-phosphopantotheine.</text>
</comment>
<comment type="cofactor">
    <cofactor evidence="3">
        <name>Mg(2+)</name>
        <dbReference type="ChEBI" id="CHEBI:18420"/>
    </cofactor>
</comment>
<evidence type="ECO:0000256" key="2">
    <source>
        <dbReference type="ARBA" id="ARBA00023239"/>
    </source>
</evidence>
<evidence type="ECO:0000313" key="7">
    <source>
        <dbReference type="EMBL" id="MBM7837591.1"/>
    </source>
</evidence>
<dbReference type="Gene3D" id="3.40.50.1950">
    <property type="entry name" value="Flavin prenyltransferase-like"/>
    <property type="match status" value="1"/>
</dbReference>
<keyword evidence="3 4" id="KW-0436">Ligase</keyword>
<evidence type="ECO:0000256" key="4">
    <source>
        <dbReference type="RuleBase" id="RU364078"/>
    </source>
</evidence>
<dbReference type="RefSeq" id="WP_204464621.1">
    <property type="nucleotide sequence ID" value="NZ_JAFBCV010000002.1"/>
</dbReference>
<feature type="domain" description="Flavoprotein" evidence="5">
    <location>
        <begin position="4"/>
        <end position="174"/>
    </location>
</feature>
<keyword evidence="1 3" id="KW-0210">Decarboxylase</keyword>
<dbReference type="InterPro" id="IPR036551">
    <property type="entry name" value="Flavin_trans-like"/>
</dbReference>
<dbReference type="InterPro" id="IPR005252">
    <property type="entry name" value="CoaBC"/>
</dbReference>
<dbReference type="EC" id="4.1.1.36" evidence="3"/>
<feature type="binding site" evidence="3">
    <location>
        <position position="339"/>
    </location>
    <ligand>
        <name>CTP</name>
        <dbReference type="ChEBI" id="CHEBI:37563"/>
    </ligand>
</feature>
<keyword evidence="3 4" id="KW-0288">FMN</keyword>
<feature type="binding site" evidence="3">
    <location>
        <position position="321"/>
    </location>
    <ligand>
        <name>CTP</name>
        <dbReference type="ChEBI" id="CHEBI:37563"/>
    </ligand>
</feature>
<comment type="cofactor">
    <cofactor evidence="3">
        <name>FMN</name>
        <dbReference type="ChEBI" id="CHEBI:58210"/>
    </cofactor>
    <text evidence="3">Binds 1 FMN per subunit.</text>
</comment>
<feature type="binding site" evidence="3">
    <location>
        <position position="277"/>
    </location>
    <ligand>
        <name>CTP</name>
        <dbReference type="ChEBI" id="CHEBI:37563"/>
    </ligand>
</feature>
<dbReference type="GO" id="GO:0004633">
    <property type="term" value="F:phosphopantothenoylcysteine decarboxylase activity"/>
    <property type="evidence" value="ECO:0007669"/>
    <property type="project" value="UniProtKB-EC"/>
</dbReference>
<comment type="catalytic activity">
    <reaction evidence="3 4">
        <text>(R)-4'-phosphopantothenate + L-cysteine + CTP = N-[(R)-4-phosphopantothenoyl]-L-cysteine + CMP + diphosphate + H(+)</text>
        <dbReference type="Rhea" id="RHEA:19397"/>
        <dbReference type="ChEBI" id="CHEBI:10986"/>
        <dbReference type="ChEBI" id="CHEBI:15378"/>
        <dbReference type="ChEBI" id="CHEBI:33019"/>
        <dbReference type="ChEBI" id="CHEBI:35235"/>
        <dbReference type="ChEBI" id="CHEBI:37563"/>
        <dbReference type="ChEBI" id="CHEBI:59458"/>
        <dbReference type="ChEBI" id="CHEBI:60377"/>
        <dbReference type="EC" id="6.3.2.5"/>
    </reaction>
</comment>
<comment type="caution">
    <text evidence="7">The sequence shown here is derived from an EMBL/GenBank/DDBJ whole genome shotgun (WGS) entry which is preliminary data.</text>
</comment>
<dbReference type="GO" id="GO:0004632">
    <property type="term" value="F:phosphopantothenate--cysteine ligase activity"/>
    <property type="evidence" value="ECO:0007669"/>
    <property type="project" value="UniProtKB-EC"/>
</dbReference>
<dbReference type="Pfam" id="PF04127">
    <property type="entry name" value="DFP"/>
    <property type="match status" value="1"/>
</dbReference>
<comment type="pathway">
    <text evidence="3 4">Cofactor biosynthesis; coenzyme A biosynthesis; CoA from (R)-pantothenate: step 3/5.</text>
</comment>
<accession>A0ABS2SPZ5</accession>
<evidence type="ECO:0000259" key="5">
    <source>
        <dbReference type="Pfam" id="PF02441"/>
    </source>
</evidence>
<name>A0ABS2SPZ5_9BACI</name>